<dbReference type="InterPro" id="IPR023213">
    <property type="entry name" value="CAT-like_dom_sf"/>
</dbReference>
<dbReference type="GO" id="GO:0016746">
    <property type="term" value="F:acyltransferase activity"/>
    <property type="evidence" value="ECO:0007669"/>
    <property type="project" value="UniProtKB-KW"/>
</dbReference>
<reference evidence="4 5" key="1">
    <citation type="submission" date="2024-01" db="EMBL/GenBank/DDBJ databases">
        <title>The genomes of 5 underutilized Papilionoideae crops provide insights into root nodulation and disease resistanc.</title>
        <authorList>
            <person name="Yuan L."/>
        </authorList>
    </citation>
    <scope>NUCLEOTIDE SEQUENCE [LARGE SCALE GENOMIC DNA]</scope>
    <source>
        <strain evidence="4">ZHUSHIDOU_FW_LH</strain>
        <tissue evidence="4">Leaf</tissue>
    </source>
</reference>
<evidence type="ECO:0000313" key="4">
    <source>
        <dbReference type="EMBL" id="KAK7246932.1"/>
    </source>
</evidence>
<dbReference type="Gene3D" id="3.30.559.10">
    <property type="entry name" value="Chloramphenicol acetyltransferase-like domain"/>
    <property type="match status" value="2"/>
</dbReference>
<organism evidence="4 5">
    <name type="scientific">Crotalaria pallida</name>
    <name type="common">Smooth rattlebox</name>
    <name type="synonym">Crotalaria striata</name>
    <dbReference type="NCBI Taxonomy" id="3830"/>
    <lineage>
        <taxon>Eukaryota</taxon>
        <taxon>Viridiplantae</taxon>
        <taxon>Streptophyta</taxon>
        <taxon>Embryophyta</taxon>
        <taxon>Tracheophyta</taxon>
        <taxon>Spermatophyta</taxon>
        <taxon>Magnoliopsida</taxon>
        <taxon>eudicotyledons</taxon>
        <taxon>Gunneridae</taxon>
        <taxon>Pentapetalae</taxon>
        <taxon>rosids</taxon>
        <taxon>fabids</taxon>
        <taxon>Fabales</taxon>
        <taxon>Fabaceae</taxon>
        <taxon>Papilionoideae</taxon>
        <taxon>50 kb inversion clade</taxon>
        <taxon>genistoids sensu lato</taxon>
        <taxon>core genistoids</taxon>
        <taxon>Crotalarieae</taxon>
        <taxon>Crotalaria</taxon>
    </lineage>
</organism>
<keyword evidence="2" id="KW-0808">Transferase</keyword>
<keyword evidence="5" id="KW-1185">Reference proteome</keyword>
<protein>
    <submittedName>
        <fullName evidence="4">Uncharacterized protein</fullName>
    </submittedName>
</protein>
<evidence type="ECO:0000256" key="1">
    <source>
        <dbReference type="ARBA" id="ARBA00009861"/>
    </source>
</evidence>
<name>A0AAN9HT31_CROPI</name>
<accession>A0AAN9HT31</accession>
<keyword evidence="3" id="KW-0012">Acyltransferase</keyword>
<dbReference type="EMBL" id="JAYWIO010000008">
    <property type="protein sequence ID" value="KAK7246932.1"/>
    <property type="molecule type" value="Genomic_DNA"/>
</dbReference>
<proteinExistence type="inferred from homology"/>
<dbReference type="PANTHER" id="PTHR31623">
    <property type="entry name" value="F21J9.9"/>
    <property type="match status" value="1"/>
</dbReference>
<comment type="similarity">
    <text evidence="1">Belongs to the plant acyltransferase family.</text>
</comment>
<evidence type="ECO:0000256" key="2">
    <source>
        <dbReference type="ARBA" id="ARBA00022679"/>
    </source>
</evidence>
<dbReference type="AlphaFoldDB" id="A0AAN9HT31"/>
<gene>
    <name evidence="4" type="ORF">RIF29_41803</name>
</gene>
<comment type="caution">
    <text evidence="4">The sequence shown here is derived from an EMBL/GenBank/DDBJ whole genome shotgun (WGS) entry which is preliminary data.</text>
</comment>
<dbReference type="Proteomes" id="UP001372338">
    <property type="component" value="Unassembled WGS sequence"/>
</dbReference>
<dbReference type="PANTHER" id="PTHR31623:SF122">
    <property type="entry name" value="HXXXD-TYPE ACYL-TRANSFERASE FAMILY PROTEIN"/>
    <property type="match status" value="1"/>
</dbReference>
<sequence>MEIELISRESIKPSKPTPPHLNTHPLSFIDYVVGRNYVPLVYFYPNKASKYDDDENQKGSNNKISTLKKSLSDVLSIYYPFAGRLRDQVSIECNDQGVLLLVTKIKSKLLKILQNPSESLLKPLFPDDLPWKAMGSSSDESIIAIQINNFECGGIAISVCMSHKVGDGSTLFNFVNDWATVARNNNANEEEGLPVPPELHAGALAIPLSDLPDFPERAIVKQNTLCRRLVFDGSKIESLKAIVSSHNVENPSRVELVTALIYKHAISSLKLSNNTPLRVAANLRRRMVPPLPQKSIGNWVWSFPVPRENEETELHQLVTKIREGLNEFCDKTVKNFGNLAFVSDFLKQITSLPKQNDEVTIVKPITLFFFASWCKLPTYEVDFGWGKPIWVTSIGSPVKNSVVLMDARDGNGIEAFVNMEVQDLAIFESDVELLQYASLNPKII</sequence>
<dbReference type="Pfam" id="PF02458">
    <property type="entry name" value="Transferase"/>
    <property type="match status" value="1"/>
</dbReference>
<evidence type="ECO:0000313" key="5">
    <source>
        <dbReference type="Proteomes" id="UP001372338"/>
    </source>
</evidence>
<evidence type="ECO:0000256" key="3">
    <source>
        <dbReference type="ARBA" id="ARBA00023315"/>
    </source>
</evidence>